<sequence length="394" mass="45784">MRALVWNCRGAGSPLTIPQLKELVQVHSPSLIFLSETKKKKSFINCVKQWVKFDELFVVDPVGIAGGLAVIWKKDIQVKSILFTSFTIELLIGDHRGGRDWWCVCVYASTDDKIREQQWRVLERRTQVWGECWALMGDLNDITSNGEKWGGRIRPASSFESFNGFINRTALIDLGFVGVPWTWCNNWNKEGEIKERIDRVLGTRQWCGNFGKARVTHVETEASDHCALVLDLTPVETPRKRRFTFDRRWIMQEGVGEVVQEAWEMDQQGSRLYKVQRKIRQVRMNLLNWSKKLNLNSKKQIKQIKKEIQEVKGSQGGEGRAKITGLKRKLVEAYRREEVFWSQKARIKWLQEGDKNTSFFHASVMSRRNRIGLMDLKEEVGSGARMRRRLGRKL</sequence>
<proteinExistence type="predicted"/>
<dbReference type="InterPro" id="IPR005135">
    <property type="entry name" value="Endo/exonuclease/phosphatase"/>
</dbReference>
<dbReference type="PANTHER" id="PTHR35218:SF9">
    <property type="entry name" value="ENDONUCLEASE_EXONUCLEASE_PHOSPHATASE DOMAIN-CONTAINING PROTEIN"/>
    <property type="match status" value="1"/>
</dbReference>
<dbReference type="GeneID" id="140007109"/>
<dbReference type="Gene3D" id="3.60.10.10">
    <property type="entry name" value="Endonuclease/exonuclease/phosphatase"/>
    <property type="match status" value="1"/>
</dbReference>
<evidence type="ECO:0000313" key="2">
    <source>
        <dbReference type="Proteomes" id="UP001652660"/>
    </source>
</evidence>
<reference evidence="3" key="1">
    <citation type="submission" date="2025-08" db="UniProtKB">
        <authorList>
            <consortium name="RefSeq"/>
        </authorList>
    </citation>
    <scope>IDENTIFICATION</scope>
    <source>
        <tissue evidence="3">Leaves</tissue>
    </source>
</reference>
<keyword evidence="2" id="KW-1185">Reference proteome</keyword>
<dbReference type="Proteomes" id="UP001652660">
    <property type="component" value="Chromosome 5e"/>
</dbReference>
<dbReference type="SUPFAM" id="SSF56219">
    <property type="entry name" value="DNase I-like"/>
    <property type="match status" value="1"/>
</dbReference>
<dbReference type="RefSeq" id="XP_071905925.1">
    <property type="nucleotide sequence ID" value="XM_072049824.1"/>
</dbReference>
<dbReference type="Pfam" id="PF03372">
    <property type="entry name" value="Exo_endo_phos"/>
    <property type="match status" value="1"/>
</dbReference>
<evidence type="ECO:0000313" key="3">
    <source>
        <dbReference type="RefSeq" id="XP_071905925.1"/>
    </source>
</evidence>
<accession>A0ABM4UF59</accession>
<protein>
    <recommendedName>
        <fullName evidence="1">Endonuclease/exonuclease/phosphatase domain-containing protein</fullName>
    </recommendedName>
</protein>
<evidence type="ECO:0000259" key="1">
    <source>
        <dbReference type="Pfam" id="PF03372"/>
    </source>
</evidence>
<gene>
    <name evidence="3" type="primary">LOC140007109</name>
</gene>
<dbReference type="PANTHER" id="PTHR35218">
    <property type="entry name" value="RNASE H DOMAIN-CONTAINING PROTEIN"/>
    <property type="match status" value="1"/>
</dbReference>
<feature type="domain" description="Endonuclease/exonuclease/phosphatase" evidence="1">
    <location>
        <begin position="5"/>
        <end position="225"/>
    </location>
</feature>
<organism evidence="2 3">
    <name type="scientific">Coffea arabica</name>
    <name type="common">Arabian coffee</name>
    <dbReference type="NCBI Taxonomy" id="13443"/>
    <lineage>
        <taxon>Eukaryota</taxon>
        <taxon>Viridiplantae</taxon>
        <taxon>Streptophyta</taxon>
        <taxon>Embryophyta</taxon>
        <taxon>Tracheophyta</taxon>
        <taxon>Spermatophyta</taxon>
        <taxon>Magnoliopsida</taxon>
        <taxon>eudicotyledons</taxon>
        <taxon>Gunneridae</taxon>
        <taxon>Pentapetalae</taxon>
        <taxon>asterids</taxon>
        <taxon>lamiids</taxon>
        <taxon>Gentianales</taxon>
        <taxon>Rubiaceae</taxon>
        <taxon>Ixoroideae</taxon>
        <taxon>Gardenieae complex</taxon>
        <taxon>Bertiereae - Coffeeae clade</taxon>
        <taxon>Coffeeae</taxon>
        <taxon>Coffea</taxon>
    </lineage>
</organism>
<dbReference type="InterPro" id="IPR036691">
    <property type="entry name" value="Endo/exonu/phosph_ase_sf"/>
</dbReference>
<name>A0ABM4UF59_COFAR</name>